<keyword evidence="7" id="KW-1185">Reference proteome</keyword>
<dbReference type="GO" id="GO:0071949">
    <property type="term" value="F:FAD binding"/>
    <property type="evidence" value="ECO:0007669"/>
    <property type="project" value="InterPro"/>
</dbReference>
<dbReference type="PANTHER" id="PTHR42973:SF54">
    <property type="entry name" value="FAD-BINDING PCMH-TYPE DOMAIN-CONTAINING PROTEIN"/>
    <property type="match status" value="1"/>
</dbReference>
<evidence type="ECO:0000256" key="4">
    <source>
        <dbReference type="ARBA" id="ARBA00023002"/>
    </source>
</evidence>
<keyword evidence="3" id="KW-0274">FAD</keyword>
<dbReference type="GO" id="GO:0016491">
    <property type="term" value="F:oxidoreductase activity"/>
    <property type="evidence" value="ECO:0007669"/>
    <property type="project" value="UniProtKB-KW"/>
</dbReference>
<feature type="domain" description="FAD-binding PCMH-type" evidence="5">
    <location>
        <begin position="41"/>
        <end position="213"/>
    </location>
</feature>
<dbReference type="PROSITE" id="PS51387">
    <property type="entry name" value="FAD_PCMH"/>
    <property type="match status" value="1"/>
</dbReference>
<evidence type="ECO:0000259" key="5">
    <source>
        <dbReference type="PROSITE" id="PS51387"/>
    </source>
</evidence>
<dbReference type="InterPro" id="IPR036318">
    <property type="entry name" value="FAD-bd_PCMH-like_sf"/>
</dbReference>
<evidence type="ECO:0000256" key="1">
    <source>
        <dbReference type="ARBA" id="ARBA00005466"/>
    </source>
</evidence>
<dbReference type="SUPFAM" id="SSF56176">
    <property type="entry name" value="FAD-binding/transporter-associated domain-like"/>
    <property type="match status" value="1"/>
</dbReference>
<keyword evidence="2" id="KW-0285">Flavoprotein</keyword>
<comment type="similarity">
    <text evidence="1">Belongs to the oxygen-dependent FAD-linked oxidoreductase family.</text>
</comment>
<evidence type="ECO:0000313" key="6">
    <source>
        <dbReference type="EMBL" id="KAK7737297.1"/>
    </source>
</evidence>
<dbReference type="Pfam" id="PF01565">
    <property type="entry name" value="FAD_binding_4"/>
    <property type="match status" value="1"/>
</dbReference>
<proteinExistence type="inferred from homology"/>
<dbReference type="InterPro" id="IPR016169">
    <property type="entry name" value="FAD-bd_PCMH_sub2"/>
</dbReference>
<name>A0AAN9UAN5_9PEZI</name>
<dbReference type="InterPro" id="IPR016166">
    <property type="entry name" value="FAD-bd_PCMH"/>
</dbReference>
<keyword evidence="4" id="KW-0560">Oxidoreductase</keyword>
<organism evidence="6 7">
    <name type="scientific">Cytospora paraplurivora</name>
    <dbReference type="NCBI Taxonomy" id="2898453"/>
    <lineage>
        <taxon>Eukaryota</taxon>
        <taxon>Fungi</taxon>
        <taxon>Dikarya</taxon>
        <taxon>Ascomycota</taxon>
        <taxon>Pezizomycotina</taxon>
        <taxon>Sordariomycetes</taxon>
        <taxon>Sordariomycetidae</taxon>
        <taxon>Diaporthales</taxon>
        <taxon>Cytosporaceae</taxon>
        <taxon>Cytospora</taxon>
    </lineage>
</organism>
<dbReference type="EMBL" id="JAJSPL020000030">
    <property type="protein sequence ID" value="KAK7737297.1"/>
    <property type="molecule type" value="Genomic_DNA"/>
</dbReference>
<gene>
    <name evidence="6" type="ORF">SLS53_006600</name>
</gene>
<dbReference type="PANTHER" id="PTHR42973">
    <property type="entry name" value="BINDING OXIDOREDUCTASE, PUTATIVE (AFU_ORTHOLOGUE AFUA_1G17690)-RELATED"/>
    <property type="match status" value="1"/>
</dbReference>
<evidence type="ECO:0000313" key="7">
    <source>
        <dbReference type="Proteomes" id="UP001320245"/>
    </source>
</evidence>
<dbReference type="Gene3D" id="3.30.465.10">
    <property type="match status" value="1"/>
</dbReference>
<accession>A0AAN9UAN5</accession>
<reference evidence="6 7" key="1">
    <citation type="journal article" date="2023" name="PLoS ONE">
        <title>Cytospora paraplurivora sp. nov. isolated from orchards with fruit tree decline syndrome in Ontario, Canada.</title>
        <authorList>
            <person name="Ilyukhin E."/>
            <person name="Nguyen H.D.T."/>
            <person name="Castle A.J."/>
            <person name="Ellouze W."/>
        </authorList>
    </citation>
    <scope>NUCLEOTIDE SEQUENCE [LARGE SCALE GENOMIC DNA]</scope>
    <source>
        <strain evidence="6 7">FDS-564</strain>
    </source>
</reference>
<evidence type="ECO:0000256" key="3">
    <source>
        <dbReference type="ARBA" id="ARBA00022827"/>
    </source>
</evidence>
<dbReference type="InterPro" id="IPR006094">
    <property type="entry name" value="Oxid_FAD_bind_N"/>
</dbReference>
<comment type="caution">
    <text evidence="6">The sequence shown here is derived from an EMBL/GenBank/DDBJ whole genome shotgun (WGS) entry which is preliminary data.</text>
</comment>
<protein>
    <recommendedName>
        <fullName evidence="5">FAD-binding PCMH-type domain-containing protein</fullName>
    </recommendedName>
</protein>
<dbReference type="Proteomes" id="UP001320245">
    <property type="component" value="Unassembled WGS sequence"/>
</dbReference>
<sequence>MASAAATQAVEELKSLFPGRVTTPDAGSYETAQNSPWSQTCWIPAAAYVVLNNAQEVASALSTIKKAGAKFAIRTSGHNPNVGFSSVDGSGVVLDLSGLADKSLSSDGTVLHAGPGNRWGAVYEFLQQSGLSPIGGRDAQVGLGGFLTGGGYPAFSSLYGIGPDGVKGAEVVLADGTIVEANASTHPDLWRALKGGTSNFGIVTRFDIETHPEIKSRFSIELYDPSDYANINAATIAVQETMEKDPKVSIFTNFNKQFTAVFRMYADTLPEAEQPKVFEPLDKLSSRINTPLPETDGTVFSIVDTLSKMGHVPTPLKRKIGTLTTKISADLYNEVNQLWQEATKKVPEGAMLHYTIQPLTTSAVQAGHDRGGNMLGLEKVPQNWWVFTAEWPQDLPGGEAVEQAHTELLRGVEKLAREKGLLLDFLCPSFAGADQSQQVVRGFGENNLKALQEVAAKYDPEGVFQRLQSDGFLLRHA</sequence>
<dbReference type="InterPro" id="IPR050416">
    <property type="entry name" value="FAD-linked_Oxidoreductase"/>
</dbReference>
<dbReference type="AlphaFoldDB" id="A0AAN9UAN5"/>
<evidence type="ECO:0000256" key="2">
    <source>
        <dbReference type="ARBA" id="ARBA00022630"/>
    </source>
</evidence>